<evidence type="ECO:0000313" key="1">
    <source>
        <dbReference type="EMBL" id="QJR13837.1"/>
    </source>
</evidence>
<organism evidence="1 2">
    <name type="scientific">Usitatibacter palustris</name>
    <dbReference type="NCBI Taxonomy" id="2732487"/>
    <lineage>
        <taxon>Bacteria</taxon>
        <taxon>Pseudomonadati</taxon>
        <taxon>Pseudomonadota</taxon>
        <taxon>Betaproteobacteria</taxon>
        <taxon>Nitrosomonadales</taxon>
        <taxon>Usitatibacteraceae</taxon>
        <taxon>Usitatibacter</taxon>
    </lineage>
</organism>
<sequence>MERYSHVIEFVELGSEVVVYRLYSDGRQELLTRSPFPNLESAGDPVGRFAKLLGESLILDSPIARSILKL</sequence>
<proteinExistence type="predicted"/>
<keyword evidence="2" id="KW-1185">Reference proteome</keyword>
<gene>
    <name evidence="1" type="ORF">DSM104440_00627</name>
</gene>
<dbReference type="Proteomes" id="UP000503096">
    <property type="component" value="Chromosome"/>
</dbReference>
<protein>
    <submittedName>
        <fullName evidence="1">Uncharacterized protein</fullName>
    </submittedName>
</protein>
<evidence type="ECO:0000313" key="2">
    <source>
        <dbReference type="Proteomes" id="UP000503096"/>
    </source>
</evidence>
<accession>A0A6M4H780</accession>
<dbReference type="KEGG" id="upl:DSM104440_00627"/>
<dbReference type="AlphaFoldDB" id="A0A6M4H780"/>
<name>A0A6M4H780_9PROT</name>
<dbReference type="InParanoid" id="A0A6M4H780"/>
<reference evidence="1 2" key="1">
    <citation type="submission" date="2020-04" db="EMBL/GenBank/DDBJ databases">
        <title>Usitatibacter rugosus gen. nov., sp. nov. and Usitatibacter palustris sp. nov., novel members of Usitatibacteraceae fam. nov. within the order Nitrosomonadales isolated from soil.</title>
        <authorList>
            <person name="Huber K.J."/>
            <person name="Neumann-Schaal M."/>
            <person name="Geppert A."/>
            <person name="Luckner M."/>
            <person name="Wanner G."/>
            <person name="Overmann J."/>
        </authorList>
    </citation>
    <scope>NUCLEOTIDE SEQUENCE [LARGE SCALE GENOMIC DNA]</scope>
    <source>
        <strain evidence="1 2">Swamp67</strain>
    </source>
</reference>
<dbReference type="EMBL" id="CP053073">
    <property type="protein sequence ID" value="QJR13837.1"/>
    <property type="molecule type" value="Genomic_DNA"/>
</dbReference>